<dbReference type="InterPro" id="IPR054289">
    <property type="entry name" value="DUF7025"/>
</dbReference>
<feature type="compositionally biased region" description="Basic and acidic residues" evidence="1">
    <location>
        <begin position="913"/>
        <end position="941"/>
    </location>
</feature>
<dbReference type="Proteomes" id="UP000887229">
    <property type="component" value="Unassembled WGS sequence"/>
</dbReference>
<dbReference type="Gene3D" id="3.40.50.300">
    <property type="entry name" value="P-loop containing nucleotide triphosphate hydrolases"/>
    <property type="match status" value="1"/>
</dbReference>
<feature type="domain" description="AAA+ ATPase" evidence="2">
    <location>
        <begin position="684"/>
        <end position="827"/>
    </location>
</feature>
<dbReference type="InterPro" id="IPR003959">
    <property type="entry name" value="ATPase_AAA_core"/>
</dbReference>
<dbReference type="InterPro" id="IPR027417">
    <property type="entry name" value="P-loop_NTPase"/>
</dbReference>
<protein>
    <recommendedName>
        <fullName evidence="2">AAA+ ATPase domain-containing protein</fullName>
    </recommendedName>
</protein>
<accession>A0A9P7ZL31</accession>
<dbReference type="PANTHER" id="PTHR46411:SF3">
    <property type="entry name" value="AAA+ ATPASE DOMAIN-CONTAINING PROTEIN"/>
    <property type="match status" value="1"/>
</dbReference>
<organism evidence="3 4">
    <name type="scientific">Emericellopsis atlantica</name>
    <dbReference type="NCBI Taxonomy" id="2614577"/>
    <lineage>
        <taxon>Eukaryota</taxon>
        <taxon>Fungi</taxon>
        <taxon>Dikarya</taxon>
        <taxon>Ascomycota</taxon>
        <taxon>Pezizomycotina</taxon>
        <taxon>Sordariomycetes</taxon>
        <taxon>Hypocreomycetidae</taxon>
        <taxon>Hypocreales</taxon>
        <taxon>Bionectriaceae</taxon>
        <taxon>Emericellopsis</taxon>
    </lineage>
</organism>
<dbReference type="Pfam" id="PF23232">
    <property type="entry name" value="AAA_lid_13"/>
    <property type="match status" value="1"/>
</dbReference>
<evidence type="ECO:0000256" key="1">
    <source>
        <dbReference type="SAM" id="MobiDB-lite"/>
    </source>
</evidence>
<dbReference type="GeneID" id="70297939"/>
<comment type="caution">
    <text evidence="3">The sequence shown here is derived from an EMBL/GenBank/DDBJ whole genome shotgun (WGS) entry which is preliminary data.</text>
</comment>
<dbReference type="InterPro" id="IPR056599">
    <property type="entry name" value="AAA_lid_fung"/>
</dbReference>
<name>A0A9P7ZL31_9HYPO</name>
<dbReference type="AlphaFoldDB" id="A0A9P7ZL31"/>
<proteinExistence type="predicted"/>
<dbReference type="PANTHER" id="PTHR46411">
    <property type="entry name" value="FAMILY ATPASE, PUTATIVE-RELATED"/>
    <property type="match status" value="1"/>
</dbReference>
<sequence length="1054" mass="120022">MATEALESQPQEQVSENNQIKTSIGTMTNIQDAQQGLVTPAGVQHQEKDDYWTQRVVTDGLVKGVVFEWFQDLTRRVASVEGKVQENATQEATSDVEPAQDVTLQTMKRVPEVKECNWEQFKNRYHPEQGVPAVETLVGDQGLDREMEEEQLRRLDSDAKNTFLAGKSNLSATRTQANQKVMDHRIERIRINSSAVMSLLAEVTGQPTWRSDQPHVFFSPFKVPIFFHDKMEEELERLRKALSEDSIEVAEGAPVPELEEPVDPAPAGTMAAAHQAYMEIKCYVEFVRDRLVPKYHKFDAQNHETRTKIHFSELWSLFRFGEIVVERQQDGADLKRNQESKIENKGTKHASERRIWKVFTIVNPVVDWKVDNLDAAGSTLRGDHEFDGEREFLVQAYRLDYDGTRYSTVPRHFWIAPFTGEKDITKLPIYPLRFQRDPEALMKRLQKRGEKFQKLISYEHHAIEHDGWTLSEDPSGNSILNPDAAGRLIAAHIDSNVIIDFAEGYQWAPAWKPDFRTYTSEVWSPSINQDKFPIIQWSGPDRTRELFRVTETVIEDDDVTELQWQVLADKDDYIVDRDQRAERDGSHESEEDKQVLTDENLALLPGRLVAYSLRDRFFTNVDINSCKIPAEIPDPFADLKIDPADKTLIRSVVHDHFEKKRVHRQLQAKGEGALEQDFIPGKGKGLIILLHGPPGVGKTATAEAVAYAHNKPLFPITCGDLGIDSNTVEDRLSKIFRLANTWDCVLLLDEADIFLSRREKMDDSLQRNALVSVGVLDEALSSRVHISIFFKHLSFAQTHELFQTNLARARLIAAQRAEVHKEPPLILKDQEIISFAMERYETSRQVNPNAPWWNGRQIRNAFQIATSLAYASAPDHPETGQRSLGRVHFEQIHSAIKDFTDYRVGVHRKNEDEIAHERAERAPAREARPAHRRYDSRHESARSPSPMRFTQSQFQAHTSTMVTPERSGGGDFYSPAAPDSARYVASTPSRLPSEPPSFAPGYKQPTQGAYGTHATEHLLPPDAHNTRMYGGNQYSSYRAQEQEVHPGRHSLGDM</sequence>
<dbReference type="SUPFAM" id="SSF52540">
    <property type="entry name" value="P-loop containing nucleoside triphosphate hydrolases"/>
    <property type="match status" value="1"/>
</dbReference>
<keyword evidence="4" id="KW-1185">Reference proteome</keyword>
<dbReference type="GO" id="GO:0005524">
    <property type="term" value="F:ATP binding"/>
    <property type="evidence" value="ECO:0007669"/>
    <property type="project" value="InterPro"/>
</dbReference>
<dbReference type="EMBL" id="MU251257">
    <property type="protein sequence ID" value="KAG9253458.1"/>
    <property type="molecule type" value="Genomic_DNA"/>
</dbReference>
<dbReference type="SMART" id="SM00382">
    <property type="entry name" value="AAA"/>
    <property type="match status" value="1"/>
</dbReference>
<evidence type="ECO:0000259" key="2">
    <source>
        <dbReference type="SMART" id="SM00382"/>
    </source>
</evidence>
<evidence type="ECO:0000313" key="4">
    <source>
        <dbReference type="Proteomes" id="UP000887229"/>
    </source>
</evidence>
<feature type="region of interest" description="Disordered" evidence="1">
    <location>
        <begin position="960"/>
        <end position="1009"/>
    </location>
</feature>
<reference evidence="3" key="1">
    <citation type="journal article" date="2021" name="IMA Fungus">
        <title>Genomic characterization of three marine fungi, including Emericellopsis atlantica sp. nov. with signatures of a generalist lifestyle and marine biomass degradation.</title>
        <authorList>
            <person name="Hagestad O.C."/>
            <person name="Hou L."/>
            <person name="Andersen J.H."/>
            <person name="Hansen E.H."/>
            <person name="Altermark B."/>
            <person name="Li C."/>
            <person name="Kuhnert E."/>
            <person name="Cox R.J."/>
            <person name="Crous P.W."/>
            <person name="Spatafora J.W."/>
            <person name="Lail K."/>
            <person name="Amirebrahimi M."/>
            <person name="Lipzen A."/>
            <person name="Pangilinan J."/>
            <person name="Andreopoulos W."/>
            <person name="Hayes R.D."/>
            <person name="Ng V."/>
            <person name="Grigoriev I.V."/>
            <person name="Jackson S.A."/>
            <person name="Sutton T.D.S."/>
            <person name="Dobson A.D.W."/>
            <person name="Rama T."/>
        </authorList>
    </citation>
    <scope>NUCLEOTIDE SEQUENCE</scope>
    <source>
        <strain evidence="3">TS7</strain>
    </source>
</reference>
<dbReference type="CDD" id="cd19481">
    <property type="entry name" value="RecA-like_protease"/>
    <property type="match status" value="1"/>
</dbReference>
<feature type="region of interest" description="Disordered" evidence="1">
    <location>
        <begin position="913"/>
        <end position="948"/>
    </location>
</feature>
<dbReference type="GO" id="GO:0016887">
    <property type="term" value="F:ATP hydrolysis activity"/>
    <property type="evidence" value="ECO:0007669"/>
    <property type="project" value="InterPro"/>
</dbReference>
<evidence type="ECO:0000313" key="3">
    <source>
        <dbReference type="EMBL" id="KAG9253458.1"/>
    </source>
</evidence>
<dbReference type="Pfam" id="PF22942">
    <property type="entry name" value="DUF7025"/>
    <property type="match status" value="1"/>
</dbReference>
<gene>
    <name evidence="3" type="ORF">F5Z01DRAFT_750952</name>
</gene>
<dbReference type="Pfam" id="PF00004">
    <property type="entry name" value="AAA"/>
    <property type="match status" value="1"/>
</dbReference>
<dbReference type="InterPro" id="IPR003593">
    <property type="entry name" value="AAA+_ATPase"/>
</dbReference>
<dbReference type="OrthoDB" id="10042665at2759"/>
<dbReference type="RefSeq" id="XP_046117382.1">
    <property type="nucleotide sequence ID" value="XM_046267036.1"/>
</dbReference>